<dbReference type="GO" id="GO:0004252">
    <property type="term" value="F:serine-type endopeptidase activity"/>
    <property type="evidence" value="ECO:0007669"/>
    <property type="project" value="InterPro"/>
</dbReference>
<evidence type="ECO:0000256" key="4">
    <source>
        <dbReference type="ARBA" id="ARBA00022764"/>
    </source>
</evidence>
<organism evidence="7">
    <name type="scientific">mine drainage metagenome</name>
    <dbReference type="NCBI Taxonomy" id="410659"/>
    <lineage>
        <taxon>unclassified sequences</taxon>
        <taxon>metagenomes</taxon>
        <taxon>ecological metagenomes</taxon>
    </lineage>
</organism>
<evidence type="ECO:0000259" key="6">
    <source>
        <dbReference type="Pfam" id="PF10502"/>
    </source>
</evidence>
<proteinExistence type="inferred from homology"/>
<protein>
    <submittedName>
        <fullName evidence="7">Peptidase S26</fullName>
    </submittedName>
</protein>
<evidence type="ECO:0000256" key="3">
    <source>
        <dbReference type="ARBA" id="ARBA00022729"/>
    </source>
</evidence>
<gene>
    <name evidence="7" type="ORF">GALL_173870</name>
</gene>
<dbReference type="SUPFAM" id="SSF51306">
    <property type="entry name" value="LexA/Signal peptidase"/>
    <property type="match status" value="1"/>
</dbReference>
<evidence type="ECO:0000256" key="2">
    <source>
        <dbReference type="ARBA" id="ARBA00005849"/>
    </source>
</evidence>
<evidence type="ECO:0000256" key="1">
    <source>
        <dbReference type="ARBA" id="ARBA00004418"/>
    </source>
</evidence>
<dbReference type="NCBIfam" id="TIGR02771">
    <property type="entry name" value="TraF_Ti"/>
    <property type="match status" value="1"/>
</dbReference>
<dbReference type="Gene3D" id="2.10.109.10">
    <property type="entry name" value="Umud Fragment, subunit A"/>
    <property type="match status" value="1"/>
</dbReference>
<keyword evidence="3" id="KW-0732">Signal</keyword>
<evidence type="ECO:0000256" key="5">
    <source>
        <dbReference type="ARBA" id="ARBA00022971"/>
    </source>
</evidence>
<comment type="caution">
    <text evidence="7">The sequence shown here is derived from an EMBL/GenBank/DDBJ whole genome shotgun (WGS) entry which is preliminary data.</text>
</comment>
<accession>A0A1J5RXG4</accession>
<comment type="subcellular location">
    <subcellularLocation>
        <location evidence="1">Periplasm</location>
    </subcellularLocation>
</comment>
<dbReference type="InterPro" id="IPR014139">
    <property type="entry name" value="Peptidase_S26C_TraF"/>
</dbReference>
<dbReference type="EMBL" id="MLJW01000094">
    <property type="protein sequence ID" value="OIR00514.1"/>
    <property type="molecule type" value="Genomic_DNA"/>
</dbReference>
<dbReference type="AlphaFoldDB" id="A0A1J5RXG4"/>
<sequence>MMRKPSAPVLAAVTVAALIVFACVVQPSPILVWNASASAPVGLYLVVPGAPMRGDLVLVRTPETVAMLADERGYLPAGVPLIKHIAAGPGNHVCARDDVIFIEGTAVARQLSTDHTGRVLPRWDDCRVLAQGEFFLLNEAEDSFDSRYFGPVFASDIIERLAPLWTK</sequence>
<dbReference type="GO" id="GO:0006465">
    <property type="term" value="P:signal peptide processing"/>
    <property type="evidence" value="ECO:0007669"/>
    <property type="project" value="InterPro"/>
</dbReference>
<name>A0A1J5RXG4_9ZZZZ</name>
<feature type="domain" description="Peptidase S26" evidence="6">
    <location>
        <begin position="10"/>
        <end position="162"/>
    </location>
</feature>
<evidence type="ECO:0000313" key="7">
    <source>
        <dbReference type="EMBL" id="OIR00514.1"/>
    </source>
</evidence>
<comment type="similarity">
    <text evidence="2">Belongs to the peptidase S26C family.</text>
</comment>
<reference evidence="7" key="1">
    <citation type="submission" date="2016-10" db="EMBL/GenBank/DDBJ databases">
        <title>Sequence of Gallionella enrichment culture.</title>
        <authorList>
            <person name="Poehlein A."/>
            <person name="Muehling M."/>
            <person name="Daniel R."/>
        </authorList>
    </citation>
    <scope>NUCLEOTIDE SEQUENCE</scope>
</reference>
<dbReference type="Pfam" id="PF10502">
    <property type="entry name" value="Peptidase_S26"/>
    <property type="match status" value="1"/>
</dbReference>
<dbReference type="PROSITE" id="PS51257">
    <property type="entry name" value="PROKAR_LIPOPROTEIN"/>
    <property type="match status" value="1"/>
</dbReference>
<dbReference type="GO" id="GO:0042597">
    <property type="term" value="C:periplasmic space"/>
    <property type="evidence" value="ECO:0007669"/>
    <property type="project" value="UniProtKB-SubCell"/>
</dbReference>
<dbReference type="InterPro" id="IPR036286">
    <property type="entry name" value="LexA/Signal_pep-like_sf"/>
</dbReference>
<keyword evidence="4" id="KW-0574">Periplasm</keyword>
<dbReference type="InterPro" id="IPR019533">
    <property type="entry name" value="Peptidase_S26"/>
</dbReference>
<keyword evidence="5" id="KW-0184">Conjugation</keyword>